<keyword evidence="4" id="KW-1185">Reference proteome</keyword>
<keyword evidence="2" id="KW-0732">Signal</keyword>
<feature type="signal peptide" evidence="2">
    <location>
        <begin position="1"/>
        <end position="26"/>
    </location>
</feature>
<gene>
    <name evidence="3" type="ORF">EOD39_4142</name>
</gene>
<reference evidence="3 4" key="1">
    <citation type="submission" date="2019-01" db="EMBL/GenBank/DDBJ databases">
        <title>Draft Genome and Complete Hox-Cluster Characterization of the Sterlet Sturgeon (Acipenser ruthenus).</title>
        <authorList>
            <person name="Wei Q."/>
        </authorList>
    </citation>
    <scope>NUCLEOTIDE SEQUENCE [LARGE SCALE GENOMIC DNA]</scope>
    <source>
        <strain evidence="3">WHYD16114868_AA</strain>
        <tissue evidence="3">Blood</tissue>
    </source>
</reference>
<dbReference type="Proteomes" id="UP000289886">
    <property type="component" value="Unassembled WGS sequence"/>
</dbReference>
<keyword evidence="1" id="KW-0472">Membrane</keyword>
<dbReference type="AlphaFoldDB" id="A0A444UJN2"/>
<keyword evidence="1" id="KW-1133">Transmembrane helix</keyword>
<protein>
    <submittedName>
        <fullName evidence="3">Transmembrane protein 213</fullName>
    </submittedName>
</protein>
<proteinExistence type="predicted"/>
<keyword evidence="1 3" id="KW-0812">Transmembrane</keyword>
<dbReference type="InterPro" id="IPR028121">
    <property type="entry name" value="TMEM213"/>
</dbReference>
<comment type="caution">
    <text evidence="3">The sequence shown here is derived from an EMBL/GenBank/DDBJ whole genome shotgun (WGS) entry which is preliminary data.</text>
</comment>
<accession>A0A444UJN2</accession>
<evidence type="ECO:0000256" key="1">
    <source>
        <dbReference type="SAM" id="Phobius"/>
    </source>
</evidence>
<evidence type="ECO:0000256" key="2">
    <source>
        <dbReference type="SAM" id="SignalP"/>
    </source>
</evidence>
<feature type="chain" id="PRO_5019546766" evidence="2">
    <location>
        <begin position="27"/>
        <end position="102"/>
    </location>
</feature>
<organism evidence="3 4">
    <name type="scientific">Acipenser ruthenus</name>
    <name type="common">Sterlet sturgeon</name>
    <dbReference type="NCBI Taxonomy" id="7906"/>
    <lineage>
        <taxon>Eukaryota</taxon>
        <taxon>Metazoa</taxon>
        <taxon>Chordata</taxon>
        <taxon>Craniata</taxon>
        <taxon>Vertebrata</taxon>
        <taxon>Euteleostomi</taxon>
        <taxon>Actinopterygii</taxon>
        <taxon>Chondrostei</taxon>
        <taxon>Acipenseriformes</taxon>
        <taxon>Acipenseridae</taxon>
        <taxon>Acipenser</taxon>
    </lineage>
</organism>
<sequence>MRNIATAVTFTLVSFTVICHVTGSESTISNSTNHGSSISSDECSDVTATCSMAAKCCQMRVGDYGWIAAAVGWGLWFLTLILLCANKLSKMGVDEQKKYMRA</sequence>
<dbReference type="Pfam" id="PF15192">
    <property type="entry name" value="TMEM213"/>
    <property type="match status" value="1"/>
</dbReference>
<dbReference type="PANTHER" id="PTHR36293:SF1">
    <property type="entry name" value="TRANSMEMBRANE PROTEIN 213"/>
    <property type="match status" value="1"/>
</dbReference>
<dbReference type="PANTHER" id="PTHR36293">
    <property type="entry name" value="TRANSMEMBRANE PROTEIN 213"/>
    <property type="match status" value="1"/>
</dbReference>
<feature type="transmembrane region" description="Helical" evidence="1">
    <location>
        <begin position="64"/>
        <end position="85"/>
    </location>
</feature>
<dbReference type="EMBL" id="SCEB01214431">
    <property type="protein sequence ID" value="RXM35396.1"/>
    <property type="molecule type" value="Genomic_DNA"/>
</dbReference>
<evidence type="ECO:0000313" key="4">
    <source>
        <dbReference type="Proteomes" id="UP000289886"/>
    </source>
</evidence>
<evidence type="ECO:0000313" key="3">
    <source>
        <dbReference type="EMBL" id="RXM35396.1"/>
    </source>
</evidence>
<name>A0A444UJN2_ACIRT</name>